<evidence type="ECO:0000256" key="8">
    <source>
        <dbReference type="ARBA" id="ARBA00022555"/>
    </source>
</evidence>
<evidence type="ECO:0000256" key="13">
    <source>
        <dbReference type="ARBA" id="ARBA00022840"/>
    </source>
</evidence>
<dbReference type="CDD" id="cd00673">
    <property type="entry name" value="AlaRS_core"/>
    <property type="match status" value="1"/>
</dbReference>
<evidence type="ECO:0000256" key="3">
    <source>
        <dbReference type="ARBA" id="ARBA00011738"/>
    </source>
</evidence>
<dbReference type="Gene3D" id="3.30.720.200">
    <property type="match status" value="1"/>
</dbReference>
<dbReference type="Pfam" id="PF03129">
    <property type="entry name" value="HGTP_anticodon"/>
    <property type="match status" value="1"/>
</dbReference>
<feature type="domain" description="Alanyl-transfer RNA synthetases family profile" evidence="20">
    <location>
        <begin position="1"/>
        <end position="763"/>
    </location>
</feature>
<dbReference type="GO" id="GO:0005524">
    <property type="term" value="F:ATP binding"/>
    <property type="evidence" value="ECO:0007669"/>
    <property type="project" value="UniProtKB-UniRule"/>
</dbReference>
<proteinExistence type="inferred from homology"/>
<evidence type="ECO:0000313" key="22">
    <source>
        <dbReference type="EMBL" id="CAF1225065.1"/>
    </source>
</evidence>
<evidence type="ECO:0000256" key="11">
    <source>
        <dbReference type="ARBA" id="ARBA00022741"/>
    </source>
</evidence>
<feature type="binding site" evidence="19">
    <location>
        <position position="605"/>
    </location>
    <ligand>
        <name>Zn(2+)</name>
        <dbReference type="ChEBI" id="CHEBI:29105"/>
    </ligand>
</feature>
<accession>A0A814Y5W2</accession>
<evidence type="ECO:0000256" key="19">
    <source>
        <dbReference type="HAMAP-Rule" id="MF_03133"/>
    </source>
</evidence>
<dbReference type="PROSITE" id="PS50860">
    <property type="entry name" value="AA_TRNA_LIGASE_II_ALA"/>
    <property type="match status" value="1"/>
</dbReference>
<dbReference type="GO" id="GO:0002161">
    <property type="term" value="F:aminoacyl-tRNA deacylase activity"/>
    <property type="evidence" value="ECO:0007669"/>
    <property type="project" value="TreeGrafter"/>
</dbReference>
<dbReference type="InterPro" id="IPR002314">
    <property type="entry name" value="aa-tRNA-synt_IIb"/>
</dbReference>
<comment type="catalytic activity">
    <reaction evidence="18 19">
        <text>tRNA(Ala) + L-alanine + ATP = L-alanyl-tRNA(Ala) + AMP + diphosphate</text>
        <dbReference type="Rhea" id="RHEA:12540"/>
        <dbReference type="Rhea" id="RHEA-COMP:9657"/>
        <dbReference type="Rhea" id="RHEA-COMP:9923"/>
        <dbReference type="ChEBI" id="CHEBI:30616"/>
        <dbReference type="ChEBI" id="CHEBI:33019"/>
        <dbReference type="ChEBI" id="CHEBI:57972"/>
        <dbReference type="ChEBI" id="CHEBI:78442"/>
        <dbReference type="ChEBI" id="CHEBI:78497"/>
        <dbReference type="ChEBI" id="CHEBI:456215"/>
        <dbReference type="EC" id="6.1.1.7"/>
    </reaction>
</comment>
<dbReference type="Pfam" id="PF07973">
    <property type="entry name" value="tRNA_SAD"/>
    <property type="match status" value="1"/>
</dbReference>
<dbReference type="InterPro" id="IPR018164">
    <property type="entry name" value="Ala-tRNA-synth_IIc_N"/>
</dbReference>
<evidence type="ECO:0000256" key="18">
    <source>
        <dbReference type="ARBA" id="ARBA00048300"/>
    </source>
</evidence>
<dbReference type="OrthoDB" id="2423964at2759"/>
<keyword evidence="8 19" id="KW-0820">tRNA-binding</keyword>
<dbReference type="PRINTS" id="PR01043">
    <property type="entry name" value="TRNASYNTHGLY"/>
</dbReference>
<comment type="function">
    <text evidence="19">Catalyzes the attachment of alanine to tRNA(Ala) in a two-step reaction: alanine is first activated by ATP to form Ala-AMP and then transferred to the acceptor end of tRNA(Ala). Also edits incorrectly charged tRNA(Ala) via its editing domain.</text>
</comment>
<dbReference type="GO" id="GO:0000049">
    <property type="term" value="F:tRNA binding"/>
    <property type="evidence" value="ECO:0007669"/>
    <property type="project" value="UniProtKB-KW"/>
</dbReference>
<dbReference type="GO" id="GO:0006419">
    <property type="term" value="P:alanyl-tRNA aminoacylation"/>
    <property type="evidence" value="ECO:0007669"/>
    <property type="project" value="InterPro"/>
</dbReference>
<dbReference type="FunFam" id="3.30.930.10:FF:000011">
    <property type="entry name" value="Alanine--tRNA ligase, cytoplasmic"/>
    <property type="match status" value="1"/>
</dbReference>
<evidence type="ECO:0000256" key="4">
    <source>
        <dbReference type="ARBA" id="ARBA00012829"/>
    </source>
</evidence>
<comment type="subunit">
    <text evidence="3">Homodimer.</text>
</comment>
<dbReference type="CDD" id="cd00774">
    <property type="entry name" value="GlyRS-like_core"/>
    <property type="match status" value="1"/>
</dbReference>
<evidence type="ECO:0000256" key="16">
    <source>
        <dbReference type="ARBA" id="ARBA00023146"/>
    </source>
</evidence>
<evidence type="ECO:0000256" key="9">
    <source>
        <dbReference type="ARBA" id="ARBA00022598"/>
    </source>
</evidence>
<feature type="domain" description="Aminoacyl-transfer RNA synthetases class-II family profile" evidence="21">
    <location>
        <begin position="1233"/>
        <end position="1567"/>
    </location>
</feature>
<dbReference type="CDD" id="cd00858">
    <property type="entry name" value="GlyRS_anticodon"/>
    <property type="match status" value="1"/>
</dbReference>
<evidence type="ECO:0000256" key="15">
    <source>
        <dbReference type="ARBA" id="ARBA00022917"/>
    </source>
</evidence>
<dbReference type="GO" id="GO:0005739">
    <property type="term" value="C:mitochondrion"/>
    <property type="evidence" value="ECO:0007669"/>
    <property type="project" value="TreeGrafter"/>
</dbReference>
<dbReference type="NCBIfam" id="TIGR00344">
    <property type="entry name" value="alaS"/>
    <property type="match status" value="1"/>
</dbReference>
<feature type="binding site" evidence="19">
    <location>
        <position position="601"/>
    </location>
    <ligand>
        <name>Zn(2+)</name>
        <dbReference type="ChEBI" id="CHEBI:29105"/>
    </ligand>
</feature>
<dbReference type="PANTHER" id="PTHR11777:SF9">
    <property type="entry name" value="ALANINE--TRNA LIGASE, CYTOPLASMIC"/>
    <property type="match status" value="1"/>
</dbReference>
<dbReference type="Pfam" id="PF00587">
    <property type="entry name" value="tRNA-synt_2b"/>
    <property type="match status" value="1"/>
</dbReference>
<dbReference type="Gene3D" id="3.10.310.40">
    <property type="match status" value="1"/>
</dbReference>
<dbReference type="InterPro" id="IPR050058">
    <property type="entry name" value="Ala-tRNA_ligase"/>
</dbReference>
<dbReference type="Gene3D" id="3.40.50.800">
    <property type="entry name" value="Anticodon-binding domain"/>
    <property type="match status" value="1"/>
</dbReference>
<dbReference type="InterPro" id="IPR018163">
    <property type="entry name" value="Thr/Ala-tRNA-synth_IIc_edit"/>
</dbReference>
<dbReference type="InterPro" id="IPR002318">
    <property type="entry name" value="Ala-tRNA-lgiase_IIc"/>
</dbReference>
<keyword evidence="7" id="KW-0963">Cytoplasm</keyword>
<dbReference type="SUPFAM" id="SSF52954">
    <property type="entry name" value="Class II aaRS ABD-related"/>
    <property type="match status" value="1"/>
</dbReference>
<feature type="binding site" evidence="19">
    <location>
        <position position="720"/>
    </location>
    <ligand>
        <name>Zn(2+)</name>
        <dbReference type="ChEBI" id="CHEBI:29105"/>
    </ligand>
</feature>
<evidence type="ECO:0000256" key="2">
    <source>
        <dbReference type="ARBA" id="ARBA00008429"/>
    </source>
</evidence>
<evidence type="ECO:0000256" key="1">
    <source>
        <dbReference type="ARBA" id="ARBA00004496"/>
    </source>
</evidence>
<dbReference type="InterPro" id="IPR004154">
    <property type="entry name" value="Anticodon-bd"/>
</dbReference>
<keyword evidence="9 19" id="KW-0436">Ligase</keyword>
<dbReference type="FunFam" id="3.30.40.230:FF:000001">
    <property type="entry name" value="Glycine--tRNA ligase"/>
    <property type="match status" value="1"/>
</dbReference>
<dbReference type="FunFam" id="3.30.930.10:FF:000010">
    <property type="entry name" value="Glycyl-tRNA synthetase 1"/>
    <property type="match status" value="1"/>
</dbReference>
<feature type="binding site" evidence="19">
    <location>
        <position position="724"/>
    </location>
    <ligand>
        <name>Zn(2+)</name>
        <dbReference type="ChEBI" id="CHEBI:29105"/>
    </ligand>
</feature>
<dbReference type="SUPFAM" id="SSF101353">
    <property type="entry name" value="Putative anticodon-binding domain of alanyl-tRNA synthetase (AlaRS)"/>
    <property type="match status" value="1"/>
</dbReference>
<comment type="subunit">
    <text evidence="19">Monomer.</text>
</comment>
<evidence type="ECO:0000256" key="6">
    <source>
        <dbReference type="ARBA" id="ARBA00017959"/>
    </source>
</evidence>
<dbReference type="EMBL" id="CAJNOO010002002">
    <property type="protein sequence ID" value="CAF1225065.1"/>
    <property type="molecule type" value="Genomic_DNA"/>
</dbReference>
<dbReference type="NCBIfam" id="TIGR00389">
    <property type="entry name" value="glyS_dimeric"/>
    <property type="match status" value="1"/>
</dbReference>
<dbReference type="InterPro" id="IPR018162">
    <property type="entry name" value="Ala-tRNA-ligase_IIc_anticod-bd"/>
</dbReference>
<dbReference type="Gene3D" id="2.40.30.130">
    <property type="match status" value="1"/>
</dbReference>
<evidence type="ECO:0000256" key="7">
    <source>
        <dbReference type="ARBA" id="ARBA00022490"/>
    </source>
</evidence>
<dbReference type="InterPro" id="IPR003156">
    <property type="entry name" value="DHHA1_dom"/>
</dbReference>
<dbReference type="GO" id="GO:0006426">
    <property type="term" value="P:glycyl-tRNA aminoacylation"/>
    <property type="evidence" value="ECO:0007669"/>
    <property type="project" value="InterPro"/>
</dbReference>
<dbReference type="FunFam" id="3.30.980.10:FF:000004">
    <property type="entry name" value="Alanine--tRNA ligase, cytoplasmic"/>
    <property type="match status" value="1"/>
</dbReference>
<evidence type="ECO:0000259" key="20">
    <source>
        <dbReference type="PROSITE" id="PS50860"/>
    </source>
</evidence>
<dbReference type="InterPro" id="IPR036621">
    <property type="entry name" value="Anticodon-bd_dom_sf"/>
</dbReference>
<dbReference type="InterPro" id="IPR018165">
    <property type="entry name" value="Ala-tRNA-synth_IIc_core"/>
</dbReference>
<keyword evidence="14 19" id="KW-0694">RNA-binding</keyword>
<dbReference type="InterPro" id="IPR045864">
    <property type="entry name" value="aa-tRNA-synth_II/BPL/LPL"/>
</dbReference>
<dbReference type="Pfam" id="PF02272">
    <property type="entry name" value="DHHA1"/>
    <property type="match status" value="1"/>
</dbReference>
<evidence type="ECO:0000259" key="21">
    <source>
        <dbReference type="PROSITE" id="PS50862"/>
    </source>
</evidence>
<dbReference type="GO" id="GO:0004813">
    <property type="term" value="F:alanine-tRNA ligase activity"/>
    <property type="evidence" value="ECO:0007669"/>
    <property type="project" value="UniProtKB-UniRule"/>
</dbReference>
<dbReference type="SMART" id="SM00863">
    <property type="entry name" value="tRNA_SAD"/>
    <property type="match status" value="1"/>
</dbReference>
<dbReference type="Pfam" id="PF01411">
    <property type="entry name" value="tRNA-synt_2c"/>
    <property type="match status" value="1"/>
</dbReference>
<keyword evidence="16 19" id="KW-0030">Aminoacyl-tRNA synthetase</keyword>
<reference evidence="22" key="1">
    <citation type="submission" date="2021-02" db="EMBL/GenBank/DDBJ databases">
        <authorList>
            <person name="Nowell W R."/>
        </authorList>
    </citation>
    <scope>NUCLEOTIDE SEQUENCE</scope>
</reference>
<gene>
    <name evidence="22" type="ORF">RFH988_LOCUS25856</name>
</gene>
<evidence type="ECO:0000313" key="23">
    <source>
        <dbReference type="Proteomes" id="UP000663882"/>
    </source>
</evidence>
<dbReference type="Gene3D" id="3.30.930.10">
    <property type="entry name" value="Bira Bifunctional Protein, Domain 2"/>
    <property type="match status" value="2"/>
</dbReference>
<dbReference type="PROSITE" id="PS50862">
    <property type="entry name" value="AA_TRNA_LIGASE_II"/>
    <property type="match status" value="1"/>
</dbReference>
<name>A0A814Y5W2_9BILA</name>
<dbReference type="InterPro" id="IPR023033">
    <property type="entry name" value="Ala_tRNA_ligase_euk/bac"/>
</dbReference>
<keyword evidence="12 19" id="KW-0862">Zinc</keyword>
<dbReference type="Gene3D" id="3.30.980.10">
    <property type="entry name" value="Threonyl-trna Synthetase, Chain A, domain 2"/>
    <property type="match status" value="1"/>
</dbReference>
<evidence type="ECO:0000256" key="17">
    <source>
        <dbReference type="ARBA" id="ARBA00030057"/>
    </source>
</evidence>
<dbReference type="NCBIfam" id="NF003211">
    <property type="entry name" value="PRK04173.1"/>
    <property type="match status" value="1"/>
</dbReference>
<dbReference type="InterPro" id="IPR006195">
    <property type="entry name" value="aa-tRNA-synth_II"/>
</dbReference>
<evidence type="ECO:0000256" key="10">
    <source>
        <dbReference type="ARBA" id="ARBA00022723"/>
    </source>
</evidence>
<dbReference type="InterPro" id="IPR033731">
    <property type="entry name" value="GlyRS-like_core"/>
</dbReference>
<dbReference type="GO" id="GO:0004820">
    <property type="term" value="F:glycine-tRNA ligase activity"/>
    <property type="evidence" value="ECO:0007669"/>
    <property type="project" value="UniProtKB-EC"/>
</dbReference>
<dbReference type="EC" id="6.1.1.14" evidence="4"/>
<dbReference type="GO" id="GO:0008270">
    <property type="term" value="F:zinc ion binding"/>
    <property type="evidence" value="ECO:0007669"/>
    <property type="project" value="UniProtKB-UniRule"/>
</dbReference>
<dbReference type="SUPFAM" id="SSF55681">
    <property type="entry name" value="Class II aaRS and biotin synthetases"/>
    <property type="match status" value="2"/>
</dbReference>
<comment type="subcellular location">
    <subcellularLocation>
        <location evidence="1">Cytoplasm</location>
    </subcellularLocation>
</comment>
<dbReference type="InterPro" id="IPR012947">
    <property type="entry name" value="tRNA_SAD"/>
</dbReference>
<dbReference type="Proteomes" id="UP000663882">
    <property type="component" value="Unassembled WGS sequence"/>
</dbReference>
<dbReference type="FunFam" id="3.40.50.800:FF:000004">
    <property type="entry name" value="Glycine--tRNA ligase 2"/>
    <property type="match status" value="1"/>
</dbReference>
<keyword evidence="10 19" id="KW-0479">Metal-binding</keyword>
<dbReference type="HAMAP" id="MF_00036_B">
    <property type="entry name" value="Ala_tRNA_synth_B"/>
    <property type="match status" value="1"/>
</dbReference>
<comment type="cofactor">
    <cofactor evidence="19">
        <name>Zn(2+)</name>
        <dbReference type="ChEBI" id="CHEBI:29105"/>
    </cofactor>
    <text evidence="19">Binds 1 zinc ion per subunit.</text>
</comment>
<evidence type="ECO:0000256" key="14">
    <source>
        <dbReference type="ARBA" id="ARBA00022884"/>
    </source>
</evidence>
<keyword evidence="15 19" id="KW-0648">Protein biosynthesis</keyword>
<dbReference type="FunFam" id="3.10.310.40:FF:000002">
    <property type="entry name" value="alanine--tRNA ligase, cytoplasmic"/>
    <property type="match status" value="1"/>
</dbReference>
<protein>
    <recommendedName>
        <fullName evidence="6">Alanine--tRNA ligase</fullName>
        <ecNumber evidence="4">6.1.1.14</ecNumber>
        <ecNumber evidence="5">6.1.1.7</ecNumber>
    </recommendedName>
    <alternativeName>
        <fullName evidence="17">Diadenosine tetraphosphate synthetase</fullName>
    </alternativeName>
</protein>
<dbReference type="SUPFAM" id="SSF50447">
    <property type="entry name" value="Translation proteins"/>
    <property type="match status" value="1"/>
</dbReference>
<comment type="domain">
    <text evidence="19">Consists of three domains; the N-terminal catalytic domain, the editing domain and the C-terminal C-Ala domain. The editing domain removes incorrectly charged amino acids, while the C-Ala domain, along with tRNA(Ala), serves as a bridge to cooperatively bring together the editing and aminoacylation centers thus stimulating deacylation of misacylated tRNAs.</text>
</comment>
<evidence type="ECO:0000256" key="5">
    <source>
        <dbReference type="ARBA" id="ARBA00013168"/>
    </source>
</evidence>
<dbReference type="SUPFAM" id="SSF55186">
    <property type="entry name" value="ThrRS/AlaRS common domain"/>
    <property type="match status" value="1"/>
</dbReference>
<sequence length="1705" mass="193946">MSASEVRQTFIEFFTKKNGHLYVHSSSTIPLDDPTLLFANAGMNQFKPCFLGTADPNSDMGKYKRTVNSQKCIRAGGKHNDLDDVGKDVYHHTFFEMLGNWSFGDYFKEKAIDMAWELLVDVYKLDPNRLYATYFEGNSKSNLQPDIETQDLWKKYLPDDHIIPGNMKDNFWEMGDTGPCGPCTEIHFDRIGGGRNAAHLVNQDDPDVLEIWNLVFIQFNREKDGSLRELPAKHVDTGMGFERLTSVIQNKRSNYDTDIFMPIFAAIEKGTGARSYTGKVGVDDHDKMDMAYRVIADHIRTLTIAITDGGRPDKTGRGYVLRRILRRAIRYSSEKLQAKPGFLASLVDVVVENLGSFFPELHKDPQLVKDVINDEEQQFLRTLTRGQRLLNKTITSLGNTTTLPGDIVWRLYDTYGFPADLTQLMCEERGLTFDMNLFEEARQKSLIASQQTSGEQAQVQCTLDVHAIDELKQSKGLKPTDDLPKYDYTSDEQGKYVFPSIQATILAIRSGQKFVDSINSGEECGLVLDRTCFYAEAGGQTYDEGYIVKEDDEHVEFQVRNVQVRGGYILHVGVVEGKLCVNDKVRLTIDDFRRHLIMKNHTGTHILNYGLRSVLGDTVDQRGSLVAPDRLRFDFSSKGAMTTDELKQTEIICNKIIEQSLHVYAKDASLEEAKRIDGLRAVFDETYPDPVRIVSIGVSIDDLLNKPPKATGREYSVEFCGGTHLKTSRHVDQLVIVTEEAIAKGIRRIVAVTGSEAEKCTKKADQFDDRLQDLSRRVRDSSSLNATSTSSRSLFNKEIFQFNENISQANISQWRRESQRNQLKELKTILIELDKADMKNQINKAVEQCRGILTKYPDRKCLIANFEMGNDTKTLSTIINQIRTQSTEVAIMLFSVDHTTDKFVCLASVSDAQVKEKQLKANEWVQKVIGESNGRGGGKDTQAQATNCDVTQLDHCVQLAEEFALIKLNSNRRSFDVVFLIKSFTKSSCLFNKATASYRYQREFTKREGNLHKQLIQRYMATPMNNEDIEKILEPFRTAVKVQGDLVKQMKDNNVNKDDADFKQALNELKIRKKTLEDQITKAMPKEESIDRLKMDDLLKRRFFYDQSFSIYGGVNGLYDYGPMGCAIKANMLAEWRRHFILEEQMLEVDCSMLTPEIVLKASGHVDRFADFMVKDVKTGECFRADHLIEAHLEKLLKAKDITSEKKTEIERLLPQIDNMKGPDMQRVIEQYKMKSPITNNDLSEPVSFNLMFATSIGPTGQLKGFLRPETAQGMFVNFKRLLEFNQGRLPFAAAQIGNSFRNEISPRSGLIRVREFTMAEIEHFVDPTDKSHPKFETVANLQIQLYSATNQMSGESPQLVRLGDAVSTKLINNETLGYFIGRIYLFMTRVGIDKNRLRFRQHMSNEMAHYACDCWDAECKTTYGWVECVGCADRSCYDLTQHTKFSGERLVAERPLPASKKIEVSEIQAHANVIGKAFGKDTNAITQHLQKLSHDDARILHDKLEKGDEKITIDGKEFSIARKMFTFRTFEKTVQVEEYVPSVIEPSFGIGRILYAMWEHNFRIRPESEQRTYFTLPPLIAPYKCVILPLSGNDEFKQFVKDISALLTQGGISHKVDTSSGSIGRRYSRSDEIAIPFAITIDFDTLRQPYTVTLRERDTFKQIRAKIDEITNILQGLSSGTLTWGEVCSHYPEFVEQQATHAQQ</sequence>
<dbReference type="PANTHER" id="PTHR11777">
    <property type="entry name" value="ALANYL-TRNA SYNTHETASE"/>
    <property type="match status" value="1"/>
</dbReference>
<comment type="similarity">
    <text evidence="2">Belongs to the class-II aminoacyl-tRNA synthetase family. Alax-L subfamily.</text>
</comment>
<keyword evidence="11 19" id="KW-0547">Nucleotide-binding</keyword>
<dbReference type="InterPro" id="IPR002315">
    <property type="entry name" value="tRNA-synt_gly"/>
</dbReference>
<evidence type="ECO:0000256" key="12">
    <source>
        <dbReference type="ARBA" id="ARBA00022833"/>
    </source>
</evidence>
<dbReference type="InterPro" id="IPR009000">
    <property type="entry name" value="Transl_B-barrel_sf"/>
</dbReference>
<organism evidence="22 23">
    <name type="scientific">Rotaria sordida</name>
    <dbReference type="NCBI Taxonomy" id="392033"/>
    <lineage>
        <taxon>Eukaryota</taxon>
        <taxon>Metazoa</taxon>
        <taxon>Spiralia</taxon>
        <taxon>Gnathifera</taxon>
        <taxon>Rotifera</taxon>
        <taxon>Eurotatoria</taxon>
        <taxon>Bdelloidea</taxon>
        <taxon>Philodinida</taxon>
        <taxon>Philodinidae</taxon>
        <taxon>Rotaria</taxon>
    </lineage>
</organism>
<dbReference type="Gene3D" id="3.30.40.230">
    <property type="match status" value="1"/>
</dbReference>
<keyword evidence="13 19" id="KW-0067">ATP-binding</keyword>
<comment type="caution">
    <text evidence="22">The sequence shown here is derived from an EMBL/GenBank/DDBJ whole genome shotgun (WGS) entry which is preliminary data.</text>
</comment>
<dbReference type="EC" id="6.1.1.7" evidence="5"/>